<keyword evidence="1" id="KW-0472">Membrane</keyword>
<reference evidence="3" key="1">
    <citation type="submission" date="2022-11" db="UniProtKB">
        <authorList>
            <consortium name="WormBaseParasite"/>
        </authorList>
    </citation>
    <scope>IDENTIFICATION</scope>
</reference>
<feature type="transmembrane region" description="Helical" evidence="1">
    <location>
        <begin position="97"/>
        <end position="121"/>
    </location>
</feature>
<proteinExistence type="predicted"/>
<dbReference type="Proteomes" id="UP000887540">
    <property type="component" value="Unplaced"/>
</dbReference>
<name>A0A914EC83_9BILA</name>
<dbReference type="AlphaFoldDB" id="A0A914EC83"/>
<keyword evidence="1" id="KW-0812">Transmembrane</keyword>
<evidence type="ECO:0000256" key="1">
    <source>
        <dbReference type="SAM" id="Phobius"/>
    </source>
</evidence>
<organism evidence="2 3">
    <name type="scientific">Acrobeloides nanus</name>
    <dbReference type="NCBI Taxonomy" id="290746"/>
    <lineage>
        <taxon>Eukaryota</taxon>
        <taxon>Metazoa</taxon>
        <taxon>Ecdysozoa</taxon>
        <taxon>Nematoda</taxon>
        <taxon>Chromadorea</taxon>
        <taxon>Rhabditida</taxon>
        <taxon>Tylenchina</taxon>
        <taxon>Cephalobomorpha</taxon>
        <taxon>Cephaloboidea</taxon>
        <taxon>Cephalobidae</taxon>
        <taxon>Acrobeloides</taxon>
    </lineage>
</organism>
<evidence type="ECO:0000313" key="3">
    <source>
        <dbReference type="WBParaSite" id="ACRNAN_scaffold6798.g28677.t1"/>
    </source>
</evidence>
<keyword evidence="1" id="KW-1133">Transmembrane helix</keyword>
<evidence type="ECO:0000313" key="2">
    <source>
        <dbReference type="Proteomes" id="UP000887540"/>
    </source>
</evidence>
<accession>A0A914EC83</accession>
<dbReference type="WBParaSite" id="ACRNAN_scaffold6798.g28677.t1">
    <property type="protein sequence ID" value="ACRNAN_scaffold6798.g28677.t1"/>
    <property type="gene ID" value="ACRNAN_scaffold6798.g28677"/>
</dbReference>
<keyword evidence="2" id="KW-1185">Reference proteome</keyword>
<protein>
    <submittedName>
        <fullName evidence="3">Uncharacterized protein</fullName>
    </submittedName>
</protein>
<sequence>MKKCSKCGKLRPGDDKEECYCKKMSKTVSNCRNDVDKCIHCSQPKILYSNTPVVCYCQCHKYNYNIDCGYQPQYVQPIQQPTAPFSNTFMNGGNSKWLVLVIPAACCCLMLLFVIIFIAIINNSAYNNGYYYYGK</sequence>